<dbReference type="KEGG" id="ttt:THITE_2122138"/>
<protein>
    <recommendedName>
        <fullName evidence="4">Protein kinase domain-containing protein</fullName>
    </recommendedName>
</protein>
<dbReference type="GeneID" id="11519459"/>
<feature type="region of interest" description="Disordered" evidence="1">
    <location>
        <begin position="290"/>
        <end position="338"/>
    </location>
</feature>
<evidence type="ECO:0008006" key="4">
    <source>
        <dbReference type="Google" id="ProtNLM"/>
    </source>
</evidence>
<proteinExistence type="predicted"/>
<name>G2RCA2_THETT</name>
<evidence type="ECO:0000313" key="3">
    <source>
        <dbReference type="Proteomes" id="UP000008181"/>
    </source>
</evidence>
<dbReference type="InterPro" id="IPR025213">
    <property type="entry name" value="Sim4_Fta2"/>
</dbReference>
<dbReference type="Pfam" id="PF13095">
    <property type="entry name" value="FTA2"/>
    <property type="match status" value="1"/>
</dbReference>
<dbReference type="AlphaFoldDB" id="G2RCA2"/>
<dbReference type="eggNOG" id="ENOG502T2GP">
    <property type="taxonomic scope" value="Eukaryota"/>
</dbReference>
<keyword evidence="3" id="KW-1185">Reference proteome</keyword>
<dbReference type="EMBL" id="CP003013">
    <property type="protein sequence ID" value="AEO70537.1"/>
    <property type="molecule type" value="Genomic_DNA"/>
</dbReference>
<accession>G2RCA2</accession>
<reference evidence="2 3" key="1">
    <citation type="journal article" date="2011" name="Nat. Biotechnol.">
        <title>Comparative genomic analysis of the thermophilic biomass-degrading fungi Myceliophthora thermophila and Thielavia terrestris.</title>
        <authorList>
            <person name="Berka R.M."/>
            <person name="Grigoriev I.V."/>
            <person name="Otillar R."/>
            <person name="Salamov A."/>
            <person name="Grimwood J."/>
            <person name="Reid I."/>
            <person name="Ishmael N."/>
            <person name="John T."/>
            <person name="Darmond C."/>
            <person name="Moisan M.-C."/>
            <person name="Henrissat B."/>
            <person name="Coutinho P.M."/>
            <person name="Lombard V."/>
            <person name="Natvig D.O."/>
            <person name="Lindquist E."/>
            <person name="Schmutz J."/>
            <person name="Lucas S."/>
            <person name="Harris P."/>
            <person name="Powlowski J."/>
            <person name="Bellemare A."/>
            <person name="Taylor D."/>
            <person name="Butler G."/>
            <person name="de Vries R.P."/>
            <person name="Allijn I.E."/>
            <person name="van den Brink J."/>
            <person name="Ushinsky S."/>
            <person name="Storms R."/>
            <person name="Powell A.J."/>
            <person name="Paulsen I.T."/>
            <person name="Elbourne L.D.H."/>
            <person name="Baker S.E."/>
            <person name="Magnuson J."/>
            <person name="LaBoissiere S."/>
            <person name="Clutterbuck A.J."/>
            <person name="Martinez D."/>
            <person name="Wogulis M."/>
            <person name="de Leon A.L."/>
            <person name="Rey M.W."/>
            <person name="Tsang A."/>
        </authorList>
    </citation>
    <scope>NUCLEOTIDE SEQUENCE [LARGE SCALE GENOMIC DNA]</scope>
    <source>
        <strain evidence="3">ATCC 38088 / NRRL 8126</strain>
    </source>
</reference>
<dbReference type="OrthoDB" id="3432781at2759"/>
<organism evidence="2 3">
    <name type="scientific">Thermothielavioides terrestris (strain ATCC 38088 / NRRL 8126)</name>
    <name type="common">Thielavia terrestris</name>
    <dbReference type="NCBI Taxonomy" id="578455"/>
    <lineage>
        <taxon>Eukaryota</taxon>
        <taxon>Fungi</taxon>
        <taxon>Dikarya</taxon>
        <taxon>Ascomycota</taxon>
        <taxon>Pezizomycotina</taxon>
        <taxon>Sordariomycetes</taxon>
        <taxon>Sordariomycetidae</taxon>
        <taxon>Sordariales</taxon>
        <taxon>Chaetomiaceae</taxon>
        <taxon>Thermothielavioides</taxon>
        <taxon>Thermothielavioides terrestris</taxon>
    </lineage>
</organism>
<feature type="compositionally biased region" description="Polar residues" evidence="1">
    <location>
        <begin position="292"/>
        <end position="302"/>
    </location>
</feature>
<evidence type="ECO:0000256" key="1">
    <source>
        <dbReference type="SAM" id="MobiDB-lite"/>
    </source>
</evidence>
<feature type="compositionally biased region" description="Basic residues" evidence="1">
    <location>
        <begin position="319"/>
        <end position="338"/>
    </location>
</feature>
<evidence type="ECO:0000313" key="2">
    <source>
        <dbReference type="EMBL" id="AEO70537.1"/>
    </source>
</evidence>
<sequence>MQASRPLPWFRGPKLGPFKFRDEANRDITFLEHLGGGVHAEVFRVMIDDSIYALKLFRFVHPTMVIQPNVLRDGTASIEDVINQNDPFHCECRAYGRLKEVGREDLAVHCYGYVLLSRRHEHDLAQLGFTDWDRRDAVKDRPIRGIVKEYIADDGSGPFTFEMLPRMRQDIIDLNRLGIVVWDVRADNYRAGRIVDFSQAHTAPHMELDWNSTAYARSQVMDCCVRDRACFDDMIEEWNENHPDQKFWRRFMPNLAFGQRLRDMTRYRESLYRQEGAKFDAAFYDWEKKRSTSSSPRAVQSPRSDRKTRRERATNGSVSKKRNVRRRGRRRGTANHPG</sequence>
<gene>
    <name evidence="2" type="ORF">THITE_2122138</name>
</gene>
<dbReference type="RefSeq" id="XP_003656873.1">
    <property type="nucleotide sequence ID" value="XM_003656825.1"/>
</dbReference>
<dbReference type="Proteomes" id="UP000008181">
    <property type="component" value="Chromosome 5"/>
</dbReference>
<dbReference type="HOGENOM" id="CLU_042091_1_0_1"/>